<dbReference type="RefSeq" id="XP_005716248.1">
    <property type="nucleotide sequence ID" value="XM_005716191.1"/>
</dbReference>
<dbReference type="EMBL" id="HG001780">
    <property type="protein sequence ID" value="CDF36429.1"/>
    <property type="molecule type" value="Genomic_DNA"/>
</dbReference>
<keyword evidence="2" id="KW-1185">Reference proteome</keyword>
<dbReference type="KEGG" id="ccp:CHC_T00004370001"/>
<reference evidence="2" key="1">
    <citation type="journal article" date="2013" name="Proc. Natl. Acad. Sci. U.S.A.">
        <title>Genome structure and metabolic features in the red seaweed Chondrus crispus shed light on evolution of the Archaeplastida.</title>
        <authorList>
            <person name="Collen J."/>
            <person name="Porcel B."/>
            <person name="Carre W."/>
            <person name="Ball S.G."/>
            <person name="Chaparro C."/>
            <person name="Tonon T."/>
            <person name="Barbeyron T."/>
            <person name="Michel G."/>
            <person name="Noel B."/>
            <person name="Valentin K."/>
            <person name="Elias M."/>
            <person name="Artiguenave F."/>
            <person name="Arun A."/>
            <person name="Aury J.M."/>
            <person name="Barbosa-Neto J.F."/>
            <person name="Bothwell J.H."/>
            <person name="Bouget F.Y."/>
            <person name="Brillet L."/>
            <person name="Cabello-Hurtado F."/>
            <person name="Capella-Gutierrez S."/>
            <person name="Charrier B."/>
            <person name="Cladiere L."/>
            <person name="Cock J.M."/>
            <person name="Coelho S.M."/>
            <person name="Colleoni C."/>
            <person name="Czjzek M."/>
            <person name="Da Silva C."/>
            <person name="Delage L."/>
            <person name="Denoeud F."/>
            <person name="Deschamps P."/>
            <person name="Dittami S.M."/>
            <person name="Gabaldon T."/>
            <person name="Gachon C.M."/>
            <person name="Groisillier A."/>
            <person name="Herve C."/>
            <person name="Jabbari K."/>
            <person name="Katinka M."/>
            <person name="Kloareg B."/>
            <person name="Kowalczyk N."/>
            <person name="Labadie K."/>
            <person name="Leblanc C."/>
            <person name="Lopez P.J."/>
            <person name="McLachlan D.H."/>
            <person name="Meslet-Cladiere L."/>
            <person name="Moustafa A."/>
            <person name="Nehr Z."/>
            <person name="Nyvall Collen P."/>
            <person name="Panaud O."/>
            <person name="Partensky F."/>
            <person name="Poulain J."/>
            <person name="Rensing S.A."/>
            <person name="Rousvoal S."/>
            <person name="Samson G."/>
            <person name="Symeonidi A."/>
            <person name="Weissenbach J."/>
            <person name="Zambounis A."/>
            <person name="Wincker P."/>
            <person name="Boyen C."/>
        </authorList>
    </citation>
    <scope>NUCLEOTIDE SEQUENCE [LARGE SCALE GENOMIC DNA]</scope>
    <source>
        <strain evidence="2">cv. Stackhouse</strain>
    </source>
</reference>
<proteinExistence type="predicted"/>
<evidence type="ECO:0000313" key="1">
    <source>
        <dbReference type="EMBL" id="CDF36429.1"/>
    </source>
</evidence>
<dbReference type="Gramene" id="CDF36429">
    <property type="protein sequence ID" value="CDF36429"/>
    <property type="gene ID" value="CHC_T00004370001"/>
</dbReference>
<protein>
    <submittedName>
        <fullName evidence="1">Uncharacterized protein</fullName>
    </submittedName>
</protein>
<sequence length="96" mass="10444">MPSVLSVARPEPLNGDHPRSHLAGPWQRFRHFRPSIFLFGKAQSHTSNQGIMPPSSSINPCVATAIVFSVCYPIPVSSLPRSALLFLFSLPPCACT</sequence>
<gene>
    <name evidence="1" type="ORF">CHC_T00004370001</name>
</gene>
<accession>R7QED1</accession>
<evidence type="ECO:0000313" key="2">
    <source>
        <dbReference type="Proteomes" id="UP000012073"/>
    </source>
</evidence>
<dbReference type="GeneID" id="17323963"/>
<organism evidence="1 2">
    <name type="scientific">Chondrus crispus</name>
    <name type="common">Carrageen Irish moss</name>
    <name type="synonym">Polymorpha crispa</name>
    <dbReference type="NCBI Taxonomy" id="2769"/>
    <lineage>
        <taxon>Eukaryota</taxon>
        <taxon>Rhodophyta</taxon>
        <taxon>Florideophyceae</taxon>
        <taxon>Rhodymeniophycidae</taxon>
        <taxon>Gigartinales</taxon>
        <taxon>Gigartinaceae</taxon>
        <taxon>Chondrus</taxon>
    </lineage>
</organism>
<dbReference type="Proteomes" id="UP000012073">
    <property type="component" value="Unassembled WGS sequence"/>
</dbReference>
<name>R7QED1_CHOCR</name>
<dbReference type="AlphaFoldDB" id="R7QED1"/>